<keyword evidence="4 7" id="KW-0342">GTP-binding</keyword>
<evidence type="ECO:0000256" key="1">
    <source>
        <dbReference type="ARBA" id="ARBA00010290"/>
    </source>
</evidence>
<organism evidence="10 11">
    <name type="scientific">Conidiobolus coronatus (strain ATCC 28846 / CBS 209.66 / NRRL 28638)</name>
    <name type="common">Delacroixia coronata</name>
    <dbReference type="NCBI Taxonomy" id="796925"/>
    <lineage>
        <taxon>Eukaryota</taxon>
        <taxon>Fungi</taxon>
        <taxon>Fungi incertae sedis</taxon>
        <taxon>Zoopagomycota</taxon>
        <taxon>Entomophthoromycotina</taxon>
        <taxon>Entomophthoromycetes</taxon>
        <taxon>Entomophthorales</taxon>
        <taxon>Ancylistaceae</taxon>
        <taxon>Conidiobolus</taxon>
    </lineage>
</organism>
<keyword evidence="5" id="KW-0449">Lipoprotein</keyword>
<keyword evidence="8" id="KW-0460">Magnesium</keyword>
<dbReference type="InterPro" id="IPR006689">
    <property type="entry name" value="Small_GTPase_ARF/SAR"/>
</dbReference>
<dbReference type="GO" id="GO:0005525">
    <property type="term" value="F:GTP binding"/>
    <property type="evidence" value="ECO:0007669"/>
    <property type="project" value="UniProtKB-KW"/>
</dbReference>
<dbReference type="AlphaFoldDB" id="A0A137PHG8"/>
<dbReference type="SMART" id="SM00178">
    <property type="entry name" value="SAR"/>
    <property type="match status" value="1"/>
</dbReference>
<dbReference type="InterPro" id="IPR044612">
    <property type="entry name" value="ARL2/3"/>
</dbReference>
<evidence type="ECO:0000256" key="9">
    <source>
        <dbReference type="RuleBase" id="RU003925"/>
    </source>
</evidence>
<dbReference type="PANTHER" id="PTHR45697">
    <property type="entry name" value="ADP-RIBOSYLATION FACTOR-LIKE PROTEIN 2-RELATED"/>
    <property type="match status" value="1"/>
</dbReference>
<evidence type="ECO:0000256" key="3">
    <source>
        <dbReference type="ARBA" id="ARBA00022741"/>
    </source>
</evidence>
<dbReference type="SMART" id="SM00177">
    <property type="entry name" value="ARF"/>
    <property type="match status" value="1"/>
</dbReference>
<dbReference type="STRING" id="796925.A0A137PHG8"/>
<evidence type="ECO:0000256" key="7">
    <source>
        <dbReference type="PIRSR" id="PIRSR606689-1"/>
    </source>
</evidence>
<dbReference type="Gene3D" id="3.40.50.300">
    <property type="entry name" value="P-loop containing nucleotide triphosphate hydrolases"/>
    <property type="match status" value="1"/>
</dbReference>
<dbReference type="GO" id="GO:0046872">
    <property type="term" value="F:metal ion binding"/>
    <property type="evidence" value="ECO:0007669"/>
    <property type="project" value="UniProtKB-KW"/>
</dbReference>
<dbReference type="GO" id="GO:0006457">
    <property type="term" value="P:protein folding"/>
    <property type="evidence" value="ECO:0007669"/>
    <property type="project" value="EnsemblFungi"/>
</dbReference>
<gene>
    <name evidence="10" type="ORF">CONCODRAFT_45949</name>
</gene>
<dbReference type="SMART" id="SM00175">
    <property type="entry name" value="RAB"/>
    <property type="match status" value="1"/>
</dbReference>
<proteinExistence type="inferred from homology"/>
<evidence type="ECO:0000313" key="11">
    <source>
        <dbReference type="Proteomes" id="UP000070444"/>
    </source>
</evidence>
<dbReference type="CDD" id="cd04154">
    <property type="entry name" value="Arl2"/>
    <property type="match status" value="1"/>
</dbReference>
<evidence type="ECO:0000256" key="2">
    <source>
        <dbReference type="ARBA" id="ARBA00022707"/>
    </source>
</evidence>
<feature type="binding site" evidence="7">
    <location>
        <begin position="23"/>
        <end position="30"/>
    </location>
    <ligand>
        <name>GTP</name>
        <dbReference type="ChEBI" id="CHEBI:37565"/>
    </ligand>
</feature>
<keyword evidence="3 7" id="KW-0547">Nucleotide-binding</keyword>
<dbReference type="FunFam" id="3.40.50.300:FF:000393">
    <property type="entry name" value="ADP-ribosylation factor-like 2, arl2"/>
    <property type="match status" value="1"/>
</dbReference>
<dbReference type="SUPFAM" id="SSF52540">
    <property type="entry name" value="P-loop containing nucleoside triphosphate hydrolases"/>
    <property type="match status" value="1"/>
</dbReference>
<sequence length="184" mass="21054">MGLLTIIRKQKLKEKQMRVLILGLDNAGKTTIVKKLKGEDISEISPTLGFNIQSFDYDGYTVDFWDIGGQKSIRAYWKNYFENTEGLIWVVDSSDLTRLQDCKTELFQLMDQERLAGATVLILANKQDIKGALTAEEIQTYLELEKIEKHHWAIYPCSGVTGDNVLDAVDWIIKDIATRIYLFD</sequence>
<dbReference type="Proteomes" id="UP000070444">
    <property type="component" value="Unassembled WGS sequence"/>
</dbReference>
<evidence type="ECO:0000256" key="5">
    <source>
        <dbReference type="ARBA" id="ARBA00023288"/>
    </source>
</evidence>
<dbReference type="GO" id="GO:0003924">
    <property type="term" value="F:GTPase activity"/>
    <property type="evidence" value="ECO:0007669"/>
    <property type="project" value="InterPro"/>
</dbReference>
<feature type="binding site" evidence="7">
    <location>
        <begin position="125"/>
        <end position="128"/>
    </location>
    <ligand>
        <name>GTP</name>
        <dbReference type="ChEBI" id="CHEBI:37565"/>
    </ligand>
</feature>
<keyword evidence="2" id="KW-0519">Myristate</keyword>
<dbReference type="OrthoDB" id="2011769at2759"/>
<dbReference type="EMBL" id="KQ964424">
    <property type="protein sequence ID" value="KXN74381.1"/>
    <property type="molecule type" value="Genomic_DNA"/>
</dbReference>
<dbReference type="InterPro" id="IPR005225">
    <property type="entry name" value="Small_GTP-bd"/>
</dbReference>
<keyword evidence="8" id="KW-0479">Metal-binding</keyword>
<reference evidence="10 11" key="1">
    <citation type="journal article" date="2015" name="Genome Biol. Evol.">
        <title>Phylogenomic analyses indicate that early fungi evolved digesting cell walls of algal ancestors of land plants.</title>
        <authorList>
            <person name="Chang Y."/>
            <person name="Wang S."/>
            <person name="Sekimoto S."/>
            <person name="Aerts A.L."/>
            <person name="Choi C."/>
            <person name="Clum A."/>
            <person name="LaButti K.M."/>
            <person name="Lindquist E.A."/>
            <person name="Yee Ngan C."/>
            <person name="Ohm R.A."/>
            <person name="Salamov A.A."/>
            <person name="Grigoriev I.V."/>
            <person name="Spatafora J.W."/>
            <person name="Berbee M.L."/>
        </authorList>
    </citation>
    <scope>NUCLEOTIDE SEQUENCE [LARGE SCALE GENOMIC DNA]</scope>
    <source>
        <strain evidence="10 11">NRRL 28638</strain>
    </source>
</reference>
<feature type="binding site" evidence="8">
    <location>
        <position position="47"/>
    </location>
    <ligand>
        <name>Mg(2+)</name>
        <dbReference type="ChEBI" id="CHEBI:18420"/>
    </ligand>
</feature>
<dbReference type="PRINTS" id="PR00328">
    <property type="entry name" value="SAR1GTPBP"/>
</dbReference>
<dbReference type="Pfam" id="PF00025">
    <property type="entry name" value="Arf"/>
    <property type="match status" value="1"/>
</dbReference>
<feature type="binding site" evidence="7">
    <location>
        <position position="69"/>
    </location>
    <ligand>
        <name>GTP</name>
        <dbReference type="ChEBI" id="CHEBI:37565"/>
    </ligand>
</feature>
<keyword evidence="11" id="KW-1185">Reference proteome</keyword>
<name>A0A137PHG8_CONC2</name>
<dbReference type="GO" id="GO:0007021">
    <property type="term" value="P:tubulin complex assembly"/>
    <property type="evidence" value="ECO:0007669"/>
    <property type="project" value="EnsemblFungi"/>
</dbReference>
<dbReference type="InterPro" id="IPR027417">
    <property type="entry name" value="P-loop_NTPase"/>
</dbReference>
<evidence type="ECO:0000256" key="4">
    <source>
        <dbReference type="ARBA" id="ARBA00023134"/>
    </source>
</evidence>
<evidence type="ECO:0000256" key="6">
    <source>
        <dbReference type="ARBA" id="ARBA00026198"/>
    </source>
</evidence>
<dbReference type="NCBIfam" id="TIGR00231">
    <property type="entry name" value="small_GTP"/>
    <property type="match status" value="1"/>
</dbReference>
<evidence type="ECO:0000256" key="8">
    <source>
        <dbReference type="PIRSR" id="PIRSR606689-2"/>
    </source>
</evidence>
<accession>A0A137PHG8</accession>
<comment type="similarity">
    <text evidence="1 9">Belongs to the small GTPase superfamily. Arf family.</text>
</comment>
<evidence type="ECO:0000313" key="10">
    <source>
        <dbReference type="EMBL" id="KXN74381.1"/>
    </source>
</evidence>
<protein>
    <recommendedName>
        <fullName evidence="6">ADP-ribosylation factor-like protein 2</fullName>
    </recommendedName>
</protein>
<feature type="binding site" evidence="8">
    <location>
        <position position="30"/>
    </location>
    <ligand>
        <name>Mg(2+)</name>
        <dbReference type="ChEBI" id="CHEBI:18420"/>
    </ligand>
</feature>
<dbReference type="OMA" id="KTHHWQI"/>
<dbReference type="InterPro" id="IPR045873">
    <property type="entry name" value="Arl2"/>
</dbReference>
<dbReference type="PROSITE" id="PS51417">
    <property type="entry name" value="ARF"/>
    <property type="match status" value="1"/>
</dbReference>